<dbReference type="PANTHER" id="PTHR43591">
    <property type="entry name" value="METHYLTRANSFERASE"/>
    <property type="match status" value="1"/>
</dbReference>
<dbReference type="EMBL" id="JXAK01000019">
    <property type="protein sequence ID" value="KIL40620.1"/>
    <property type="molecule type" value="Genomic_DNA"/>
</dbReference>
<organism evidence="2 3">
    <name type="scientific">Gordoniibacillus kamchatkensis</name>
    <dbReference type="NCBI Taxonomy" id="1590651"/>
    <lineage>
        <taxon>Bacteria</taxon>
        <taxon>Bacillati</taxon>
        <taxon>Bacillota</taxon>
        <taxon>Bacilli</taxon>
        <taxon>Bacillales</taxon>
        <taxon>Paenibacillaceae</taxon>
        <taxon>Gordoniibacillus</taxon>
    </lineage>
</organism>
<dbReference type="InterPro" id="IPR041698">
    <property type="entry name" value="Methyltransf_25"/>
</dbReference>
<proteinExistence type="predicted"/>
<comment type="caution">
    <text evidence="2">The sequence shown here is derived from an EMBL/GenBank/DDBJ whole genome shotgun (WGS) entry which is preliminary data.</text>
</comment>
<protein>
    <submittedName>
        <fullName evidence="2">SAM-dependent methyltransferase</fullName>
    </submittedName>
</protein>
<keyword evidence="2" id="KW-0489">Methyltransferase</keyword>
<dbReference type="PANTHER" id="PTHR43591:SF110">
    <property type="entry name" value="RHODANESE DOMAIN-CONTAINING PROTEIN"/>
    <property type="match status" value="1"/>
</dbReference>
<dbReference type="Gene3D" id="2.20.25.110">
    <property type="entry name" value="S-adenosyl-L-methionine-dependent methyltransferases"/>
    <property type="match status" value="1"/>
</dbReference>
<reference evidence="2 3" key="1">
    <citation type="submission" date="2014-12" db="EMBL/GenBank/DDBJ databases">
        <title>Draft genome sequence of Paenibacillus kamchatkensis strain B-2647.</title>
        <authorList>
            <person name="Karlyshev A.V."/>
            <person name="Kudryashova E.B."/>
        </authorList>
    </citation>
    <scope>NUCLEOTIDE SEQUENCE [LARGE SCALE GENOMIC DNA]</scope>
    <source>
        <strain evidence="2 3">VKM B-2647</strain>
    </source>
</reference>
<feature type="domain" description="Methyltransferase" evidence="1">
    <location>
        <begin position="52"/>
        <end position="146"/>
    </location>
</feature>
<evidence type="ECO:0000313" key="3">
    <source>
        <dbReference type="Proteomes" id="UP000031967"/>
    </source>
</evidence>
<name>A0ABR5AHV1_9BACL</name>
<dbReference type="SUPFAM" id="SSF53335">
    <property type="entry name" value="S-adenosyl-L-methionine-dependent methyltransferases"/>
    <property type="match status" value="1"/>
</dbReference>
<evidence type="ECO:0000259" key="1">
    <source>
        <dbReference type="Pfam" id="PF13649"/>
    </source>
</evidence>
<dbReference type="Pfam" id="PF13649">
    <property type="entry name" value="Methyltransf_25"/>
    <property type="match status" value="1"/>
</dbReference>
<dbReference type="CDD" id="cd02440">
    <property type="entry name" value="AdoMet_MTases"/>
    <property type="match status" value="1"/>
</dbReference>
<gene>
    <name evidence="2" type="ORF">SD70_12730</name>
</gene>
<accession>A0ABR5AHV1</accession>
<sequence length="256" mass="29343">MADEHGTQSAAWYKQSFGADYLTIYKHRDCNHAKQEVRQMIDWLRLPPGARVLDLCCGMGRHSFTLAEFGYDVTGLDLSEVLLSEAKEQDSSSSVRWLQGDMRHVPLPCVRFDAVVNLFTSFGYFDDDKENRKVLLEIERLLQPGGKWIVDFLNPYAVVSGLVPHSERREGNMIIREARYVKNGMVYKQITVLEDGRDTRTYTEQVKLYKLPDFEQMLKGSSLVVKQLYGDYQGSSYNAATSPRMIMVGEKKAFRC</sequence>
<keyword evidence="3" id="KW-1185">Reference proteome</keyword>
<evidence type="ECO:0000313" key="2">
    <source>
        <dbReference type="EMBL" id="KIL40620.1"/>
    </source>
</evidence>
<dbReference type="InterPro" id="IPR029063">
    <property type="entry name" value="SAM-dependent_MTases_sf"/>
</dbReference>
<dbReference type="GO" id="GO:0008168">
    <property type="term" value="F:methyltransferase activity"/>
    <property type="evidence" value="ECO:0007669"/>
    <property type="project" value="UniProtKB-KW"/>
</dbReference>
<keyword evidence="2" id="KW-0808">Transferase</keyword>
<dbReference type="Proteomes" id="UP000031967">
    <property type="component" value="Unassembled WGS sequence"/>
</dbReference>
<dbReference type="Gene3D" id="3.40.50.150">
    <property type="entry name" value="Vaccinia Virus protein VP39"/>
    <property type="match status" value="1"/>
</dbReference>
<dbReference type="GO" id="GO:0032259">
    <property type="term" value="P:methylation"/>
    <property type="evidence" value="ECO:0007669"/>
    <property type="project" value="UniProtKB-KW"/>
</dbReference>